<dbReference type="InterPro" id="IPR016697">
    <property type="entry name" value="Aquaporin_11/12"/>
</dbReference>
<dbReference type="PIRSF" id="PIRSF017529">
    <property type="entry name" value="Aquaporin_11/12"/>
    <property type="match status" value="1"/>
</dbReference>
<feature type="transmembrane region" description="Helical" evidence="5">
    <location>
        <begin position="28"/>
        <end position="48"/>
    </location>
</feature>
<dbReference type="PANTHER" id="PTHR21191">
    <property type="entry name" value="AQUAPORIN"/>
    <property type="match status" value="1"/>
</dbReference>
<gene>
    <name evidence="6" type="ORF">CEUTPL_LOCUS11518</name>
</gene>
<dbReference type="Gene3D" id="1.20.1080.10">
    <property type="entry name" value="Glycerol uptake facilitator protein"/>
    <property type="match status" value="1"/>
</dbReference>
<dbReference type="InterPro" id="IPR023271">
    <property type="entry name" value="Aquaporin-like"/>
</dbReference>
<dbReference type="InterPro" id="IPR051883">
    <property type="entry name" value="AQP11/12_channel"/>
</dbReference>
<sequence length="291" mass="32064">MNAQGFPKTLHRVLRNVGVLGHSKKRNILGLNPLVISLSYISATLFLASYLRKQVHSYIQCDSLTKQLLLEAVATFELCASCYELIIVADNWGVGAYALFLLLLTIYWSTKWENSSACPYCPLEEAFVGQRTWQSTLNIIGAQLIAALLTFPYVQLLWAMELVETHKDKAYEDCTADLQVDMVIGAIVECALTCACRVTSKILTEKSFKFSGVVDAAFSTAMVVLAFNLSGGYFNPALATSLKLGCEGNTVLEHILVYWIGSSTGALLSCVIFESNAVQNFLKRSKEAKDE</sequence>
<feature type="transmembrane region" description="Helical" evidence="5">
    <location>
        <begin position="255"/>
        <end position="273"/>
    </location>
</feature>
<keyword evidence="3 5" id="KW-1133">Transmembrane helix</keyword>
<dbReference type="Proteomes" id="UP001152799">
    <property type="component" value="Chromosome 6"/>
</dbReference>
<evidence type="ECO:0000256" key="4">
    <source>
        <dbReference type="ARBA" id="ARBA00023136"/>
    </source>
</evidence>
<feature type="transmembrane region" description="Helical" evidence="5">
    <location>
        <begin position="92"/>
        <end position="110"/>
    </location>
</feature>
<reference evidence="6" key="1">
    <citation type="submission" date="2022-01" db="EMBL/GenBank/DDBJ databases">
        <authorList>
            <person name="King R."/>
        </authorList>
    </citation>
    <scope>NUCLEOTIDE SEQUENCE</scope>
</reference>
<evidence type="ECO:0000256" key="5">
    <source>
        <dbReference type="PIRNR" id="PIRNR017529"/>
    </source>
</evidence>
<dbReference type="OrthoDB" id="1580043at2759"/>
<dbReference type="GO" id="GO:0015267">
    <property type="term" value="F:channel activity"/>
    <property type="evidence" value="ECO:0007669"/>
    <property type="project" value="TreeGrafter"/>
</dbReference>
<comment type="subcellular location">
    <subcellularLocation>
        <location evidence="1">Membrane</location>
        <topology evidence="1">Multi-pass membrane protein</topology>
    </subcellularLocation>
</comment>
<keyword evidence="2 5" id="KW-0812">Transmembrane</keyword>
<dbReference type="AlphaFoldDB" id="A0A9N9MVR2"/>
<dbReference type="GO" id="GO:0005737">
    <property type="term" value="C:cytoplasm"/>
    <property type="evidence" value="ECO:0007669"/>
    <property type="project" value="TreeGrafter"/>
</dbReference>
<evidence type="ECO:0000256" key="1">
    <source>
        <dbReference type="ARBA" id="ARBA00004141"/>
    </source>
</evidence>
<dbReference type="EMBL" id="OU892282">
    <property type="protein sequence ID" value="CAG9771076.1"/>
    <property type="molecule type" value="Genomic_DNA"/>
</dbReference>
<accession>A0A9N9MVR2</accession>
<evidence type="ECO:0000256" key="3">
    <source>
        <dbReference type="ARBA" id="ARBA00022989"/>
    </source>
</evidence>
<feature type="transmembrane region" description="Helical" evidence="5">
    <location>
        <begin position="137"/>
        <end position="158"/>
    </location>
</feature>
<organism evidence="6 7">
    <name type="scientific">Ceutorhynchus assimilis</name>
    <name type="common">cabbage seed weevil</name>
    <dbReference type="NCBI Taxonomy" id="467358"/>
    <lineage>
        <taxon>Eukaryota</taxon>
        <taxon>Metazoa</taxon>
        <taxon>Ecdysozoa</taxon>
        <taxon>Arthropoda</taxon>
        <taxon>Hexapoda</taxon>
        <taxon>Insecta</taxon>
        <taxon>Pterygota</taxon>
        <taxon>Neoptera</taxon>
        <taxon>Endopterygota</taxon>
        <taxon>Coleoptera</taxon>
        <taxon>Polyphaga</taxon>
        <taxon>Cucujiformia</taxon>
        <taxon>Curculionidae</taxon>
        <taxon>Ceutorhynchinae</taxon>
        <taxon>Ceutorhynchus</taxon>
    </lineage>
</organism>
<dbReference type="SUPFAM" id="SSF81338">
    <property type="entry name" value="Aquaporin-like"/>
    <property type="match status" value="1"/>
</dbReference>
<comment type="similarity">
    <text evidence="5">Belongs to the MIP/aquaporin (TC 1.A.8) family.</text>
</comment>
<proteinExistence type="inferred from homology"/>
<evidence type="ECO:0000313" key="6">
    <source>
        <dbReference type="EMBL" id="CAG9771076.1"/>
    </source>
</evidence>
<dbReference type="PANTHER" id="PTHR21191:SF16">
    <property type="entry name" value="AQUAPORIN"/>
    <property type="match status" value="1"/>
</dbReference>
<dbReference type="GO" id="GO:0016020">
    <property type="term" value="C:membrane"/>
    <property type="evidence" value="ECO:0007669"/>
    <property type="project" value="UniProtKB-SubCell"/>
</dbReference>
<keyword evidence="7" id="KW-1185">Reference proteome</keyword>
<name>A0A9N9MVR2_9CUCU</name>
<protein>
    <recommendedName>
        <fullName evidence="5">Aquaporin</fullName>
    </recommendedName>
</protein>
<keyword evidence="4 5" id="KW-0472">Membrane</keyword>
<evidence type="ECO:0000313" key="7">
    <source>
        <dbReference type="Proteomes" id="UP001152799"/>
    </source>
</evidence>
<feature type="transmembrane region" description="Helical" evidence="5">
    <location>
        <begin position="210"/>
        <end position="235"/>
    </location>
</feature>
<evidence type="ECO:0000256" key="2">
    <source>
        <dbReference type="ARBA" id="ARBA00022692"/>
    </source>
</evidence>